<accession>A0A0R2FEP2</accession>
<dbReference type="InterPro" id="IPR039369">
    <property type="entry name" value="LacA-like"/>
</dbReference>
<evidence type="ECO:0000256" key="3">
    <source>
        <dbReference type="RuleBase" id="RU367021"/>
    </source>
</evidence>
<dbReference type="STRING" id="1618.IV36_GL001596"/>
<dbReference type="InterPro" id="IPR011004">
    <property type="entry name" value="Trimer_LpxA-like_sf"/>
</dbReference>
<proteinExistence type="inferred from homology"/>
<keyword evidence="1 3" id="KW-0808">Transferase</keyword>
<dbReference type="CDD" id="cd03357">
    <property type="entry name" value="LbH_MAT_GAT"/>
    <property type="match status" value="1"/>
</dbReference>
<dbReference type="Gene3D" id="2.160.10.10">
    <property type="entry name" value="Hexapeptide repeat proteins"/>
    <property type="match status" value="1"/>
</dbReference>
<sequence>MDAEKIKRLTTNEKIFTASNPEIAAASRHAFEQCCVFNQLVLTKNNYDFSILEQLFNDVGVDAYIEPNFMCTFGFNISVGDSFFANHDVTMLDFAPITIGSNVNIAPKVGFYTANYLEEPLARKAKKMVAKPITLEDGVWVGGSAIILGGVTVGANSIIGAGSVVTHDIPANVVAVGNPAKVLRPIKLDD</sequence>
<dbReference type="RefSeq" id="WP_056992504.1">
    <property type="nucleotide sequence ID" value="NZ_JATAAJ010000007.1"/>
</dbReference>
<dbReference type="Proteomes" id="UP000051727">
    <property type="component" value="Unassembled WGS sequence"/>
</dbReference>
<comment type="similarity">
    <text evidence="3">Belongs to the transferase hexapeptide repeat family.</text>
</comment>
<gene>
    <name evidence="4" type="ORF">IV36_GL001596</name>
</gene>
<keyword evidence="2" id="KW-0677">Repeat</keyword>
<evidence type="ECO:0000256" key="2">
    <source>
        <dbReference type="ARBA" id="ARBA00022737"/>
    </source>
</evidence>
<keyword evidence="3" id="KW-0012">Acyltransferase</keyword>
<reference evidence="4 5" key="1">
    <citation type="journal article" date="2015" name="Genome Announc.">
        <title>Expanding the biotechnology potential of lactobacilli through comparative genomics of 213 strains and associated genera.</title>
        <authorList>
            <person name="Sun Z."/>
            <person name="Harris H.M."/>
            <person name="McCann A."/>
            <person name="Guo C."/>
            <person name="Argimon S."/>
            <person name="Zhang W."/>
            <person name="Yang X."/>
            <person name="Jeffery I.B."/>
            <person name="Cooney J.C."/>
            <person name="Kagawa T.F."/>
            <person name="Liu W."/>
            <person name="Song Y."/>
            <person name="Salvetti E."/>
            <person name="Wrobel A."/>
            <person name="Rasinkangas P."/>
            <person name="Parkhill J."/>
            <person name="Rea M.C."/>
            <person name="O'Sullivan O."/>
            <person name="Ritari J."/>
            <person name="Douillard F.P."/>
            <person name="Paul Ross R."/>
            <person name="Yang R."/>
            <person name="Briner A.E."/>
            <person name="Felis G.E."/>
            <person name="de Vos W.M."/>
            <person name="Barrangou R."/>
            <person name="Klaenhammer T.R."/>
            <person name="Caufield P.W."/>
            <person name="Cui Y."/>
            <person name="Zhang H."/>
            <person name="O'Toole P.W."/>
        </authorList>
    </citation>
    <scope>NUCLEOTIDE SEQUENCE [LARGE SCALE GENOMIC DNA]</scope>
    <source>
        <strain evidence="4 5">ATCC 27304</strain>
    </source>
</reference>
<dbReference type="PANTHER" id="PTHR43017">
    <property type="entry name" value="GALACTOSIDE O-ACETYLTRANSFERASE"/>
    <property type="match status" value="1"/>
</dbReference>
<dbReference type="EC" id="2.3.1.-" evidence="3"/>
<dbReference type="InterPro" id="IPR001451">
    <property type="entry name" value="Hexapep"/>
</dbReference>
<dbReference type="EMBL" id="JQAR01000037">
    <property type="protein sequence ID" value="KRN26686.1"/>
    <property type="molecule type" value="Genomic_DNA"/>
</dbReference>
<evidence type="ECO:0000256" key="1">
    <source>
        <dbReference type="ARBA" id="ARBA00022679"/>
    </source>
</evidence>
<dbReference type="Pfam" id="PF00132">
    <property type="entry name" value="Hexapep"/>
    <property type="match status" value="1"/>
</dbReference>
<comment type="caution">
    <text evidence="4">The sequence shown here is derived from an EMBL/GenBank/DDBJ whole genome shotgun (WGS) entry which is preliminary data.</text>
</comment>
<organism evidence="4 5">
    <name type="scientific">Liquorilactobacillus mali</name>
    <dbReference type="NCBI Taxonomy" id="1618"/>
    <lineage>
        <taxon>Bacteria</taxon>
        <taxon>Bacillati</taxon>
        <taxon>Bacillota</taxon>
        <taxon>Bacilli</taxon>
        <taxon>Lactobacillales</taxon>
        <taxon>Lactobacillaceae</taxon>
        <taxon>Liquorilactobacillus</taxon>
    </lineage>
</organism>
<name>A0A0R2FEP2_9LACO</name>
<dbReference type="SUPFAM" id="SSF51161">
    <property type="entry name" value="Trimeric LpxA-like enzymes"/>
    <property type="match status" value="1"/>
</dbReference>
<dbReference type="PROSITE" id="PS00101">
    <property type="entry name" value="HEXAPEP_TRANSFERASES"/>
    <property type="match status" value="1"/>
</dbReference>
<dbReference type="PANTHER" id="PTHR43017:SF1">
    <property type="entry name" value="ACETYLTRANSFERASE YJL218W-RELATED"/>
    <property type="match status" value="1"/>
</dbReference>
<dbReference type="PATRIC" id="fig|1618.3.peg.1615"/>
<dbReference type="GO" id="GO:0008870">
    <property type="term" value="F:galactoside O-acetyltransferase activity"/>
    <property type="evidence" value="ECO:0007669"/>
    <property type="project" value="TreeGrafter"/>
</dbReference>
<evidence type="ECO:0000313" key="5">
    <source>
        <dbReference type="Proteomes" id="UP000051727"/>
    </source>
</evidence>
<dbReference type="OrthoDB" id="9812571at2"/>
<dbReference type="AlphaFoldDB" id="A0A0R2FEP2"/>
<dbReference type="InterPro" id="IPR018357">
    <property type="entry name" value="Hexapep_transf_CS"/>
</dbReference>
<protein>
    <recommendedName>
        <fullName evidence="3">Acetyltransferase</fullName>
        <ecNumber evidence="3">2.3.1.-</ecNumber>
    </recommendedName>
</protein>
<evidence type="ECO:0000313" key="4">
    <source>
        <dbReference type="EMBL" id="KRN26686.1"/>
    </source>
</evidence>